<dbReference type="KEGG" id="cvr:CHLNCDRAFT_141542"/>
<accession>E1ZT29</accession>
<evidence type="ECO:0000313" key="3">
    <source>
        <dbReference type="Proteomes" id="UP000008141"/>
    </source>
</evidence>
<dbReference type="STRING" id="554065.E1ZT29"/>
<keyword evidence="3" id="KW-1185">Reference proteome</keyword>
<dbReference type="GO" id="GO:0019243">
    <property type="term" value="P:methylglyoxal catabolic process to D-lactate via S-lactoyl-glutathione"/>
    <property type="evidence" value="ECO:0007669"/>
    <property type="project" value="TreeGrafter"/>
</dbReference>
<dbReference type="Pfam" id="PF00903">
    <property type="entry name" value="Glyoxalase"/>
    <property type="match status" value="2"/>
</dbReference>
<dbReference type="GO" id="GO:0004462">
    <property type="term" value="F:lactoylglutathione lyase activity"/>
    <property type="evidence" value="ECO:0007669"/>
    <property type="project" value="TreeGrafter"/>
</dbReference>
<dbReference type="AlphaFoldDB" id="E1ZT29"/>
<dbReference type="GO" id="GO:0005737">
    <property type="term" value="C:cytoplasm"/>
    <property type="evidence" value="ECO:0007669"/>
    <property type="project" value="TreeGrafter"/>
</dbReference>
<reference evidence="2 3" key="1">
    <citation type="journal article" date="2010" name="Plant Cell">
        <title>The Chlorella variabilis NC64A genome reveals adaptation to photosymbiosis, coevolution with viruses, and cryptic sex.</title>
        <authorList>
            <person name="Blanc G."/>
            <person name="Duncan G."/>
            <person name="Agarkova I."/>
            <person name="Borodovsky M."/>
            <person name="Gurnon J."/>
            <person name="Kuo A."/>
            <person name="Lindquist E."/>
            <person name="Lucas S."/>
            <person name="Pangilinan J."/>
            <person name="Polle J."/>
            <person name="Salamov A."/>
            <person name="Terry A."/>
            <person name="Yamada T."/>
            <person name="Dunigan D.D."/>
            <person name="Grigoriev I.V."/>
            <person name="Claverie J.M."/>
            <person name="Van Etten J.L."/>
        </authorList>
    </citation>
    <scope>NUCLEOTIDE SEQUENCE [LARGE SCALE GENOMIC DNA]</scope>
    <source>
        <strain evidence="2 3">NC64A</strain>
    </source>
</reference>
<dbReference type="CDD" id="cd06587">
    <property type="entry name" value="VOC"/>
    <property type="match status" value="1"/>
</dbReference>
<dbReference type="PROSITE" id="PS51819">
    <property type="entry name" value="VOC"/>
    <property type="match status" value="2"/>
</dbReference>
<protein>
    <recommendedName>
        <fullName evidence="1">VOC domain-containing protein</fullName>
    </recommendedName>
</protein>
<feature type="domain" description="VOC" evidence="1">
    <location>
        <begin position="172"/>
        <end position="327"/>
    </location>
</feature>
<dbReference type="InterPro" id="IPR004360">
    <property type="entry name" value="Glyas_Fos-R_dOase_dom"/>
</dbReference>
<dbReference type="SUPFAM" id="SSF54593">
    <property type="entry name" value="Glyoxalase/Bleomycin resistance protein/Dihydroxybiphenyl dioxygenase"/>
    <property type="match status" value="2"/>
</dbReference>
<dbReference type="InterPro" id="IPR029068">
    <property type="entry name" value="Glyas_Bleomycin-R_OHBP_Dase"/>
</dbReference>
<evidence type="ECO:0000313" key="2">
    <source>
        <dbReference type="EMBL" id="EFN51009.1"/>
    </source>
</evidence>
<dbReference type="PANTHER" id="PTHR46036">
    <property type="entry name" value="LACTOYLGLUTATHIONE LYASE"/>
    <property type="match status" value="1"/>
</dbReference>
<dbReference type="eggNOG" id="KOG2943">
    <property type="taxonomic scope" value="Eukaryota"/>
</dbReference>
<dbReference type="RefSeq" id="XP_005843111.1">
    <property type="nucleotide sequence ID" value="XM_005843049.1"/>
</dbReference>
<gene>
    <name evidence="2" type="ORF">CHLNCDRAFT_141542</name>
</gene>
<name>E1ZT29_CHLVA</name>
<sequence>MVILHTSATPAGGLPASAAAPGGDALVGASLFVSSLEQSIAFLHGAFGFQLVASLEQEAWPRAVLATASTSGSSGLALGSLAPGSASMAEGAEVAGAARGLGHFTLAVPDASAAVALLKSSGYGSLVLDECSAVIPVRAHGQSHTDRTARVRDIDGHTWQLIELSSGKVRERLCSIMIHVSDLNASLPWYTGVLGMLVHQRYESRETGYLSALVGYGAELECTLLELRQQWQPQVPAHAPPQQPPQQAAADAAGVLASLARQAPPPPQRLCRLLVRTRSLGAAAERLQALGQPFERLQLAGAEDPTVAAEALAVADADGWRFCFVGGGAQQGGGDDAAVGMEE</sequence>
<dbReference type="Proteomes" id="UP000008141">
    <property type="component" value="Unassembled WGS sequence"/>
</dbReference>
<evidence type="ECO:0000259" key="1">
    <source>
        <dbReference type="PROSITE" id="PS51819"/>
    </source>
</evidence>
<dbReference type="GeneID" id="17350475"/>
<dbReference type="EMBL" id="GL433869">
    <property type="protein sequence ID" value="EFN51009.1"/>
    <property type="molecule type" value="Genomic_DNA"/>
</dbReference>
<dbReference type="InParanoid" id="E1ZT29"/>
<proteinExistence type="predicted"/>
<dbReference type="PANTHER" id="PTHR46036:SF12">
    <property type="entry name" value="VOC DOMAIN-CONTAINING PROTEIN"/>
    <property type="match status" value="1"/>
</dbReference>
<dbReference type="InterPro" id="IPR037523">
    <property type="entry name" value="VOC_core"/>
</dbReference>
<organism evidence="3">
    <name type="scientific">Chlorella variabilis</name>
    <name type="common">Green alga</name>
    <dbReference type="NCBI Taxonomy" id="554065"/>
    <lineage>
        <taxon>Eukaryota</taxon>
        <taxon>Viridiplantae</taxon>
        <taxon>Chlorophyta</taxon>
        <taxon>core chlorophytes</taxon>
        <taxon>Trebouxiophyceae</taxon>
        <taxon>Chlorellales</taxon>
        <taxon>Chlorellaceae</taxon>
        <taxon>Chlorella clade</taxon>
        <taxon>Chlorella</taxon>
    </lineage>
</organism>
<feature type="domain" description="VOC" evidence="1">
    <location>
        <begin position="25"/>
        <end position="164"/>
    </location>
</feature>
<dbReference type="Gene3D" id="3.10.180.10">
    <property type="entry name" value="2,3-Dihydroxybiphenyl 1,2-Dioxygenase, domain 1"/>
    <property type="match status" value="2"/>
</dbReference>
<dbReference type="OrthoDB" id="10432144at2759"/>